<evidence type="ECO:0000259" key="1">
    <source>
        <dbReference type="PROSITE" id="PS50883"/>
    </source>
</evidence>
<dbReference type="PROSITE" id="PS50887">
    <property type="entry name" value="GGDEF"/>
    <property type="match status" value="1"/>
</dbReference>
<dbReference type="SUPFAM" id="SSF55073">
    <property type="entry name" value="Nucleotide cyclase"/>
    <property type="match status" value="1"/>
</dbReference>
<dbReference type="Pfam" id="PF00563">
    <property type="entry name" value="EAL"/>
    <property type="match status" value="1"/>
</dbReference>
<dbReference type="SMART" id="SM00052">
    <property type="entry name" value="EAL"/>
    <property type="match status" value="1"/>
</dbReference>
<feature type="domain" description="GGDEF" evidence="2">
    <location>
        <begin position="1"/>
        <end position="124"/>
    </location>
</feature>
<gene>
    <name evidence="3" type="ORF">J5O05_11630</name>
</gene>
<dbReference type="CDD" id="cd01948">
    <property type="entry name" value="EAL"/>
    <property type="match status" value="1"/>
</dbReference>
<protein>
    <submittedName>
        <fullName evidence="3">Bifunctional diguanylate cyclase/phosphodiesterase</fullName>
    </submittedName>
</protein>
<dbReference type="InterPro" id="IPR043128">
    <property type="entry name" value="Rev_trsase/Diguanyl_cyclase"/>
</dbReference>
<evidence type="ECO:0000259" key="2">
    <source>
        <dbReference type="PROSITE" id="PS50887"/>
    </source>
</evidence>
<evidence type="ECO:0000313" key="4">
    <source>
        <dbReference type="Proteomes" id="UP000664904"/>
    </source>
</evidence>
<name>A0A975DGB5_9GAMM</name>
<dbReference type="Gene3D" id="3.20.20.450">
    <property type="entry name" value="EAL domain"/>
    <property type="match status" value="1"/>
</dbReference>
<dbReference type="GO" id="GO:0071111">
    <property type="term" value="F:cyclic-guanylate-specific phosphodiesterase activity"/>
    <property type="evidence" value="ECO:0007669"/>
    <property type="project" value="InterPro"/>
</dbReference>
<organism evidence="3 4">
    <name type="scientific">Pseudoalteromonas xiamenensis</name>
    <dbReference type="NCBI Taxonomy" id="882626"/>
    <lineage>
        <taxon>Bacteria</taxon>
        <taxon>Pseudomonadati</taxon>
        <taxon>Pseudomonadota</taxon>
        <taxon>Gammaproteobacteria</taxon>
        <taxon>Alteromonadales</taxon>
        <taxon>Pseudoalteromonadaceae</taxon>
        <taxon>Pseudoalteromonas</taxon>
    </lineage>
</organism>
<dbReference type="EMBL" id="CP072133">
    <property type="protein sequence ID" value="QTH70597.1"/>
    <property type="molecule type" value="Genomic_DNA"/>
</dbReference>
<dbReference type="Gene3D" id="3.30.70.270">
    <property type="match status" value="1"/>
</dbReference>
<keyword evidence="4" id="KW-1185">Reference proteome</keyword>
<dbReference type="RefSeq" id="WP_208842186.1">
    <property type="nucleotide sequence ID" value="NZ_CP072133.1"/>
</dbReference>
<dbReference type="InterPro" id="IPR001633">
    <property type="entry name" value="EAL_dom"/>
</dbReference>
<accession>A0A975DGB5</accession>
<dbReference type="AlphaFoldDB" id="A0A975DGB5"/>
<dbReference type="SUPFAM" id="SSF141868">
    <property type="entry name" value="EAL domain-like"/>
    <property type="match status" value="1"/>
</dbReference>
<dbReference type="InterPro" id="IPR029787">
    <property type="entry name" value="Nucleotide_cyclase"/>
</dbReference>
<dbReference type="PROSITE" id="PS50883">
    <property type="entry name" value="EAL"/>
    <property type="match status" value="1"/>
</dbReference>
<dbReference type="NCBIfam" id="TIGR00254">
    <property type="entry name" value="GGDEF"/>
    <property type="match status" value="1"/>
</dbReference>
<proteinExistence type="predicted"/>
<dbReference type="Proteomes" id="UP000664904">
    <property type="component" value="Chromosome"/>
</dbReference>
<feature type="domain" description="EAL" evidence="1">
    <location>
        <begin position="133"/>
        <end position="386"/>
    </location>
</feature>
<dbReference type="InterPro" id="IPR035919">
    <property type="entry name" value="EAL_sf"/>
</dbReference>
<reference evidence="3" key="1">
    <citation type="submission" date="2021-03" db="EMBL/GenBank/DDBJ databases">
        <title>Complete Genome of Pseudoalteromonas xiamenensis STKMTI.2, a new potential marine bacterium producing anti-Vibrio compounds.</title>
        <authorList>
            <person name="Handayani D.P."/>
            <person name="Isnansetyo A."/>
            <person name="Istiqomah I."/>
            <person name="Jumina J."/>
        </authorList>
    </citation>
    <scope>NUCLEOTIDE SEQUENCE</scope>
    <source>
        <strain evidence="3">STKMTI.2</strain>
    </source>
</reference>
<dbReference type="KEGG" id="pxi:J5O05_11630"/>
<dbReference type="SMART" id="SM00267">
    <property type="entry name" value="GGDEF"/>
    <property type="match status" value="1"/>
</dbReference>
<dbReference type="PANTHER" id="PTHR33121:SF70">
    <property type="entry name" value="SIGNALING PROTEIN YKOW"/>
    <property type="match status" value="1"/>
</dbReference>
<dbReference type="Pfam" id="PF00990">
    <property type="entry name" value="GGDEF"/>
    <property type="match status" value="1"/>
</dbReference>
<dbReference type="PANTHER" id="PTHR33121">
    <property type="entry name" value="CYCLIC DI-GMP PHOSPHODIESTERASE PDEF"/>
    <property type="match status" value="1"/>
</dbReference>
<dbReference type="CDD" id="cd01949">
    <property type="entry name" value="GGDEF"/>
    <property type="match status" value="1"/>
</dbReference>
<dbReference type="InterPro" id="IPR050706">
    <property type="entry name" value="Cyclic-di-GMP_PDE-like"/>
</dbReference>
<dbReference type="InterPro" id="IPR000160">
    <property type="entry name" value="GGDEF_dom"/>
</dbReference>
<sequence length="392" mass="44021">MTLKKVNDSTGHETGDKLLIDAAKRLQGALREQDTVGRLGGDEFIILLKSIRDQSNVVPIANNLVKLFQSPFCIDQKEFSVSLSLGIAMYPNDADSPQELLSKADSAMYNSKRQGRNTFSFYTEKMSEILARRLQLESMMQSALERNEFSVFFQPQFDLKTKKLLGAEALLRWNSNRLGPISPAEFIPVAEQNGYIVEMGKFVLREALANAQTWQQDLPYPLRIAINLSPRQFRDVRLLHDLQKFMANNVDPKVQIELEITEGLLLSGDDSVKSTLYQLHDLGFMLAMDDFGTGYSSLSYLRQYPFDVLKIDKSFVQDMGHDSGIQLVNTIISMAHGLGLKVVAEGIETEEQMELLTKLGCDVGQGFYLGKPMPSNVFDELITHFRSLSVGS</sequence>
<evidence type="ECO:0000313" key="3">
    <source>
        <dbReference type="EMBL" id="QTH70597.1"/>
    </source>
</evidence>